<dbReference type="RefSeq" id="XP_049142577.1">
    <property type="nucleotide sequence ID" value="XM_049285434.1"/>
</dbReference>
<gene>
    <name evidence="1" type="ORF">CLUP02_06435</name>
</gene>
<keyword evidence="2" id="KW-1185">Reference proteome</keyword>
<evidence type="ECO:0000313" key="2">
    <source>
        <dbReference type="Proteomes" id="UP000830671"/>
    </source>
</evidence>
<organism evidence="1 2">
    <name type="scientific">Colletotrichum lupini</name>
    <dbReference type="NCBI Taxonomy" id="145971"/>
    <lineage>
        <taxon>Eukaryota</taxon>
        <taxon>Fungi</taxon>
        <taxon>Dikarya</taxon>
        <taxon>Ascomycota</taxon>
        <taxon>Pezizomycotina</taxon>
        <taxon>Sordariomycetes</taxon>
        <taxon>Hypocreomycetidae</taxon>
        <taxon>Glomerellales</taxon>
        <taxon>Glomerellaceae</taxon>
        <taxon>Colletotrichum</taxon>
        <taxon>Colletotrichum acutatum species complex</taxon>
    </lineage>
</organism>
<dbReference type="Proteomes" id="UP000830671">
    <property type="component" value="Chromosome 3"/>
</dbReference>
<accession>A0A9Q8WF15</accession>
<dbReference type="GeneID" id="73340444"/>
<proteinExistence type="predicted"/>
<evidence type="ECO:0000313" key="1">
    <source>
        <dbReference type="EMBL" id="UQC80949.1"/>
    </source>
</evidence>
<protein>
    <submittedName>
        <fullName evidence="1">Uncharacterized protein</fullName>
    </submittedName>
</protein>
<dbReference type="EMBL" id="CP019475">
    <property type="protein sequence ID" value="UQC80949.1"/>
    <property type="molecule type" value="Genomic_DNA"/>
</dbReference>
<dbReference type="KEGG" id="clup:CLUP02_06435"/>
<dbReference type="AlphaFoldDB" id="A0A9Q8WF15"/>
<reference evidence="1" key="1">
    <citation type="journal article" date="2021" name="Mol. Plant Microbe Interact.">
        <title>Complete Genome Sequence of the Plant-Pathogenic Fungus Colletotrichum lupini.</title>
        <authorList>
            <person name="Baroncelli R."/>
            <person name="Pensec F."/>
            <person name="Da Lio D."/>
            <person name="Boufleur T."/>
            <person name="Vicente I."/>
            <person name="Sarrocco S."/>
            <person name="Picot A."/>
            <person name="Baraldi E."/>
            <person name="Sukno S."/>
            <person name="Thon M."/>
            <person name="Le Floch G."/>
        </authorList>
    </citation>
    <scope>NUCLEOTIDE SEQUENCE</scope>
    <source>
        <strain evidence="1">IMI 504893</strain>
    </source>
</reference>
<sequence length="184" mass="20451">MKMMLYSVATGLHQKSLSSCQHPSQSPSLTLILPVFVHEGMKAMDHETRTRQFCNGSFSSKCYEFSIEGGTKTQEILRDEKFRHLEPRCTADHGTNYHGGASTESDTVRCIPATTCEAFPEMAIQLRKCLVSGPLVQSFMNLKQSISGTGVSLMGIANPVSDLKILWEPSMRMSLRQSEIYPAE</sequence>
<name>A0A9Q8WF15_9PEZI</name>